<evidence type="ECO:0000256" key="1">
    <source>
        <dbReference type="SAM" id="Phobius"/>
    </source>
</evidence>
<organism evidence="2 3">
    <name type="scientific">Bradyrhizobium retamae</name>
    <dbReference type="NCBI Taxonomy" id="1300035"/>
    <lineage>
        <taxon>Bacteria</taxon>
        <taxon>Pseudomonadati</taxon>
        <taxon>Pseudomonadota</taxon>
        <taxon>Alphaproteobacteria</taxon>
        <taxon>Hyphomicrobiales</taxon>
        <taxon>Nitrobacteraceae</taxon>
        <taxon>Bradyrhizobium</taxon>
    </lineage>
</organism>
<name>A0A0R3MND7_9BRAD</name>
<protein>
    <submittedName>
        <fullName evidence="2">Uncharacterized protein</fullName>
    </submittedName>
</protein>
<keyword evidence="1" id="KW-1133">Transmembrane helix</keyword>
<feature type="transmembrane region" description="Helical" evidence="1">
    <location>
        <begin position="7"/>
        <end position="28"/>
    </location>
</feature>
<keyword evidence="1" id="KW-0472">Membrane</keyword>
<evidence type="ECO:0000313" key="3">
    <source>
        <dbReference type="Proteomes" id="UP000052023"/>
    </source>
</evidence>
<accession>A0A0R3MND7</accession>
<dbReference type="Proteomes" id="UP000052023">
    <property type="component" value="Unassembled WGS sequence"/>
</dbReference>
<proteinExistence type="predicted"/>
<keyword evidence="3" id="KW-1185">Reference proteome</keyword>
<evidence type="ECO:0000313" key="2">
    <source>
        <dbReference type="EMBL" id="KRR21671.1"/>
    </source>
</evidence>
<comment type="caution">
    <text evidence="2">The sequence shown here is derived from an EMBL/GenBank/DDBJ whole genome shotgun (WGS) entry which is preliminary data.</text>
</comment>
<dbReference type="EMBL" id="LLYA01000170">
    <property type="protein sequence ID" value="KRR21671.1"/>
    <property type="molecule type" value="Genomic_DNA"/>
</dbReference>
<gene>
    <name evidence="2" type="ORF">CQ13_06370</name>
</gene>
<keyword evidence="1" id="KW-0812">Transmembrane</keyword>
<sequence>MESSRSLRIPAICGAVVILIAAFVNYGYGFKDNFAAKYFPPQVALQQPASASKSVAIETFDELSQGVAPPVDLRSLATAERKG</sequence>
<reference evidence="2 3" key="1">
    <citation type="submission" date="2014-03" db="EMBL/GenBank/DDBJ databases">
        <title>Bradyrhizobium valentinum sp. nov., isolated from effective nodules of Lupinus mariae-josephae, a lupine endemic of basic-lime soils in Eastern Spain.</title>
        <authorList>
            <person name="Duran D."/>
            <person name="Rey L."/>
            <person name="Navarro A."/>
            <person name="Busquets A."/>
            <person name="Imperial J."/>
            <person name="Ruiz-Argueso T."/>
        </authorList>
    </citation>
    <scope>NUCLEOTIDE SEQUENCE [LARGE SCALE GENOMIC DNA]</scope>
    <source>
        <strain evidence="2 3">Ro19</strain>
    </source>
</reference>
<dbReference type="AlphaFoldDB" id="A0A0R3MND7"/>